<dbReference type="Gene3D" id="3.40.605.10">
    <property type="entry name" value="Aldehyde Dehydrogenase, Chain A, domain 1"/>
    <property type="match status" value="1"/>
</dbReference>
<proteinExistence type="predicted"/>
<dbReference type="SUPFAM" id="SSF53720">
    <property type="entry name" value="ALDH-like"/>
    <property type="match status" value="1"/>
</dbReference>
<dbReference type="GO" id="GO:0016491">
    <property type="term" value="F:oxidoreductase activity"/>
    <property type="evidence" value="ECO:0007669"/>
    <property type="project" value="InterPro"/>
</dbReference>
<evidence type="ECO:0000259" key="1">
    <source>
        <dbReference type="Pfam" id="PF00171"/>
    </source>
</evidence>
<dbReference type="AlphaFoldDB" id="A0A195EW66"/>
<dbReference type="InterPro" id="IPR016161">
    <property type="entry name" value="Ald_DH/histidinol_DH"/>
</dbReference>
<dbReference type="InterPro" id="IPR016162">
    <property type="entry name" value="Ald_DH_N"/>
</dbReference>
<feature type="domain" description="Aldehyde dehydrogenase" evidence="1">
    <location>
        <begin position="95"/>
        <end position="145"/>
    </location>
</feature>
<name>A0A195EW66_9HYME</name>
<dbReference type="Proteomes" id="UP000078541">
    <property type="component" value="Unassembled WGS sequence"/>
</dbReference>
<protein>
    <recommendedName>
        <fullName evidence="1">Aldehyde dehydrogenase domain-containing protein</fullName>
    </recommendedName>
</protein>
<dbReference type="InterPro" id="IPR015590">
    <property type="entry name" value="Aldehyde_DH_dom"/>
</dbReference>
<gene>
    <name evidence="2" type="ORF">ALC56_13248</name>
</gene>
<dbReference type="STRING" id="34720.A0A195EW66"/>
<evidence type="ECO:0000313" key="3">
    <source>
        <dbReference type="Proteomes" id="UP000078541"/>
    </source>
</evidence>
<feature type="non-terminal residue" evidence="2">
    <location>
        <position position="1"/>
    </location>
</feature>
<evidence type="ECO:0000313" key="2">
    <source>
        <dbReference type="EMBL" id="KYN32391.1"/>
    </source>
</evidence>
<dbReference type="EMBL" id="KQ981953">
    <property type="protein sequence ID" value="KYN32391.1"/>
    <property type="molecule type" value="Genomic_DNA"/>
</dbReference>
<keyword evidence="3" id="KW-1185">Reference proteome</keyword>
<reference evidence="2 3" key="1">
    <citation type="submission" date="2016-03" db="EMBL/GenBank/DDBJ databases">
        <title>Trachymyrmex septentrionalis WGS genome.</title>
        <authorList>
            <person name="Nygaard S."/>
            <person name="Hu H."/>
            <person name="Boomsma J."/>
            <person name="Zhang G."/>
        </authorList>
    </citation>
    <scope>NUCLEOTIDE SEQUENCE [LARGE SCALE GENOMIC DNA]</scope>
    <source>
        <strain evidence="2">Tsep2-gDNA-1</strain>
        <tissue evidence="2">Whole body</tissue>
    </source>
</reference>
<organism evidence="2 3">
    <name type="scientific">Trachymyrmex septentrionalis</name>
    <dbReference type="NCBI Taxonomy" id="34720"/>
    <lineage>
        <taxon>Eukaryota</taxon>
        <taxon>Metazoa</taxon>
        <taxon>Ecdysozoa</taxon>
        <taxon>Arthropoda</taxon>
        <taxon>Hexapoda</taxon>
        <taxon>Insecta</taxon>
        <taxon>Pterygota</taxon>
        <taxon>Neoptera</taxon>
        <taxon>Endopterygota</taxon>
        <taxon>Hymenoptera</taxon>
        <taxon>Apocrita</taxon>
        <taxon>Aculeata</taxon>
        <taxon>Formicoidea</taxon>
        <taxon>Formicidae</taxon>
        <taxon>Myrmicinae</taxon>
        <taxon>Trachymyrmex</taxon>
    </lineage>
</organism>
<sequence length="289" mass="33675">NDIVFINTYMDFGGGTLLWIYKHLSLHHLNNEFMMSNIIYQNESINQNQESSTNLVHLSSVVKINDISVGNLFYDGAWQKPIKGMYWKHNDSLWANATQSDIKKCYQSAKKGFKTWSNMSINARIQILSKFMPILKLTGKVIIATIVERWIKFPYLFENIQGYIENKMTEILFTRKPLGVIIILREENENILFFRLMQILISGNSVIVIFDANFCNPSSYYDMFSRCEIPPGVINLLSHENISSLESKLCLEDYTTYASRYFLKGTSVDTYFLPFIKLTTQRRIMIPFR</sequence>
<accession>A0A195EW66</accession>
<dbReference type="Pfam" id="PF00171">
    <property type="entry name" value="Aldedh"/>
    <property type="match status" value="1"/>
</dbReference>